<dbReference type="InterPro" id="IPR032828">
    <property type="entry name" value="PolyA_RNA-bd"/>
</dbReference>
<proteinExistence type="inferred from homology"/>
<keyword evidence="1 7" id="KW-0507">mRNA processing</keyword>
<evidence type="ECO:0000256" key="6">
    <source>
        <dbReference type="ARBA" id="ARBA00023163"/>
    </source>
</evidence>
<evidence type="ECO:0000313" key="13">
    <source>
        <dbReference type="EMBL" id="SGY97047.1"/>
    </source>
</evidence>
<feature type="active site" evidence="7">
    <location>
        <position position="101"/>
    </location>
</feature>
<feature type="active site" evidence="7">
    <location>
        <position position="99"/>
    </location>
</feature>
<evidence type="ECO:0000256" key="9">
    <source>
        <dbReference type="SAM" id="MobiDB-lite"/>
    </source>
</evidence>
<evidence type="ECO:0000313" key="14">
    <source>
        <dbReference type="Proteomes" id="UP000183794"/>
    </source>
</evidence>
<evidence type="ECO:0000256" key="2">
    <source>
        <dbReference type="ARBA" id="ARBA00022679"/>
    </source>
</evidence>
<dbReference type="Gene3D" id="1.10.3090.10">
    <property type="entry name" value="cca-adding enzyme, domain 2"/>
    <property type="match status" value="1"/>
</dbReference>
<evidence type="ECO:0000256" key="8">
    <source>
        <dbReference type="RuleBase" id="RU003953"/>
    </source>
</evidence>
<dbReference type="GO" id="GO:0005524">
    <property type="term" value="F:ATP binding"/>
    <property type="evidence" value="ECO:0007669"/>
    <property type="project" value="UniProtKB-UniRule"/>
</dbReference>
<dbReference type="GO" id="GO:0003723">
    <property type="term" value="F:RNA binding"/>
    <property type="evidence" value="ECO:0007669"/>
    <property type="project" value="UniProtKB-UniRule"/>
</dbReference>
<dbReference type="Pfam" id="PF12626">
    <property type="entry name" value="PolyA_pol_arg_C"/>
    <property type="match status" value="1"/>
</dbReference>
<protein>
    <recommendedName>
        <fullName evidence="7">Poly(A) polymerase I</fullName>
        <shortName evidence="7">PAP I</shortName>
        <ecNumber evidence="7">2.7.7.19</ecNumber>
    </recommendedName>
</protein>
<keyword evidence="2 7" id="KW-0808">Transferase</keyword>
<keyword evidence="4 7" id="KW-0067">ATP-binding</keyword>
<accession>A0A1K9ZEE6</accession>
<dbReference type="RefSeq" id="WP_175545877.1">
    <property type="nucleotide sequence ID" value="NZ_FPLD01000052.1"/>
</dbReference>
<dbReference type="GO" id="GO:0006397">
    <property type="term" value="P:mRNA processing"/>
    <property type="evidence" value="ECO:0007669"/>
    <property type="project" value="UniProtKB-KW"/>
</dbReference>
<dbReference type="HAMAP" id="MF_00957">
    <property type="entry name" value="PolyA_pol"/>
    <property type="match status" value="1"/>
</dbReference>
<dbReference type="GO" id="GO:0043633">
    <property type="term" value="P:polyadenylation-dependent RNA catabolic process"/>
    <property type="evidence" value="ECO:0007669"/>
    <property type="project" value="InterPro"/>
</dbReference>
<sequence length="487" mass="55366">MKETASETASKTRKDRDAQSKNAPEDTHSNTAVAPLAQQDVPNLGLNELKLEKGQHPINHNLISENALKVLYRLHKSGYQAYLVGGGVRDIFIGQEPKDFDIATNAEPEQIKKLFHNCRLVGRRFRLAHILFGRDMIEVATFRGHHVEEKEKEQNQQTSKQSDGGMLLRDNVYGTISEDAERRDFTVNALYYNIADRAVYDFAGGLADLQSKQLRLIGDPETRYREDPVRMLRAVRFSAKLDMQISPDAAEPIKRMANLLQSIPAARLFEETLKLFLNGNGLATYKLMKEHGLFQPLFPLVSKYQNEDGSSNCDKFIQIALDNTDRRINSGKRVTPAYLYAAMLWYPLEAMAEERVIDSGLNYSDALLLAMNDALDSQIKSIAIPRRFTSTIRDIWHLQGRLPRRQGKRAEKAFEHLKFRAGFDFLEMRAEIQGGDLVEVTQWWRDYQTANATGRQNLIKELNSPAGKKTRPRRAKKKKPASESDAS</sequence>
<keyword evidence="3 7" id="KW-0547">Nucleotide-binding</keyword>
<comment type="similarity">
    <text evidence="7 8">Belongs to the tRNA nucleotidyltransferase/poly(A) polymerase family.</text>
</comment>
<dbReference type="Pfam" id="PF12627">
    <property type="entry name" value="PolyA_pol_RNAbd"/>
    <property type="match status" value="1"/>
</dbReference>
<feature type="active site" evidence="7">
    <location>
        <position position="184"/>
    </location>
</feature>
<feature type="region of interest" description="Disordered" evidence="9">
    <location>
        <begin position="455"/>
        <end position="487"/>
    </location>
</feature>
<dbReference type="SUPFAM" id="SSF81301">
    <property type="entry name" value="Nucleotidyltransferase"/>
    <property type="match status" value="1"/>
</dbReference>
<evidence type="ECO:0000256" key="4">
    <source>
        <dbReference type="ARBA" id="ARBA00022840"/>
    </source>
</evidence>
<reference evidence="13 14" key="1">
    <citation type="submission" date="2016-11" db="EMBL/GenBank/DDBJ databases">
        <authorList>
            <person name="Jaros S."/>
            <person name="Januszkiewicz K."/>
            <person name="Wedrychowicz H."/>
        </authorList>
    </citation>
    <scope>NUCLEOTIDE SEQUENCE [LARGE SCALE GENOMIC DNA]</scope>
    <source>
        <strain evidence="13">NVI 5450</strain>
    </source>
</reference>
<dbReference type="InterPro" id="IPR025866">
    <property type="entry name" value="PolyA_pol_arg_C_dom"/>
</dbReference>
<dbReference type="AlphaFoldDB" id="A0A1K9ZEE6"/>
<dbReference type="NCBIfam" id="TIGR01942">
    <property type="entry name" value="pcnB"/>
    <property type="match status" value="1"/>
</dbReference>
<evidence type="ECO:0000259" key="12">
    <source>
        <dbReference type="Pfam" id="PF12627"/>
    </source>
</evidence>
<evidence type="ECO:0000256" key="1">
    <source>
        <dbReference type="ARBA" id="ARBA00022664"/>
    </source>
</evidence>
<feature type="compositionally biased region" description="Basic residues" evidence="9">
    <location>
        <begin position="468"/>
        <end position="479"/>
    </location>
</feature>
<feature type="region of interest" description="Disordered" evidence="9">
    <location>
        <begin position="1"/>
        <end position="37"/>
    </location>
</feature>
<dbReference type="FunFam" id="3.30.460.10:FF:000035">
    <property type="entry name" value="Poly(A) polymerase I"/>
    <property type="match status" value="1"/>
</dbReference>
<feature type="compositionally biased region" description="Basic and acidic residues" evidence="9">
    <location>
        <begin position="1"/>
        <end position="28"/>
    </location>
</feature>
<dbReference type="Proteomes" id="UP000183794">
    <property type="component" value="Unassembled WGS sequence"/>
</dbReference>
<dbReference type="EMBL" id="FPLD01000052">
    <property type="protein sequence ID" value="SGY97047.1"/>
    <property type="molecule type" value="Genomic_DNA"/>
</dbReference>
<dbReference type="CDD" id="cd05398">
    <property type="entry name" value="NT_ClassII-CCAase"/>
    <property type="match status" value="1"/>
</dbReference>
<feature type="domain" description="Polymerase A arginine-rich C-terminal" evidence="11">
    <location>
        <begin position="360"/>
        <end position="478"/>
    </location>
</feature>
<gene>
    <name evidence="7" type="primary">pcnB</name>
    <name evidence="13" type="ORF">NVI5450_1912</name>
</gene>
<evidence type="ECO:0000256" key="3">
    <source>
        <dbReference type="ARBA" id="ARBA00022741"/>
    </source>
</evidence>
<comment type="function">
    <text evidence="7">Adds poly(A) tail to the 3' end of many RNAs, which usually targets these RNAs for decay. Plays a significant role in the global control of gene expression, through influencing the rate of transcript degradation, and in the general RNA quality control.</text>
</comment>
<keyword evidence="6 7" id="KW-0804">Transcription</keyword>
<dbReference type="InterPro" id="IPR010206">
    <property type="entry name" value="PolA_pol_I"/>
</dbReference>
<evidence type="ECO:0000256" key="5">
    <source>
        <dbReference type="ARBA" id="ARBA00022884"/>
    </source>
</evidence>
<dbReference type="Gene3D" id="3.30.460.10">
    <property type="entry name" value="Beta Polymerase, domain 2"/>
    <property type="match status" value="1"/>
</dbReference>
<feature type="domain" description="Poly A polymerase head" evidence="10">
    <location>
        <begin position="81"/>
        <end position="215"/>
    </location>
</feature>
<evidence type="ECO:0000256" key="7">
    <source>
        <dbReference type="HAMAP-Rule" id="MF_00957"/>
    </source>
</evidence>
<comment type="catalytic activity">
    <reaction evidence="7">
        <text>RNA(n) + ATP = RNA(n)-3'-adenine ribonucleotide + diphosphate</text>
        <dbReference type="Rhea" id="RHEA:11332"/>
        <dbReference type="Rhea" id="RHEA-COMP:14527"/>
        <dbReference type="Rhea" id="RHEA-COMP:17347"/>
        <dbReference type="ChEBI" id="CHEBI:30616"/>
        <dbReference type="ChEBI" id="CHEBI:33019"/>
        <dbReference type="ChEBI" id="CHEBI:140395"/>
        <dbReference type="ChEBI" id="CHEBI:173115"/>
        <dbReference type="EC" id="2.7.7.19"/>
    </reaction>
</comment>
<feature type="domain" description="tRNA nucleotidyltransferase/poly(A) polymerase RNA and SrmB- binding" evidence="12">
    <location>
        <begin position="242"/>
        <end position="302"/>
    </location>
</feature>
<dbReference type="EC" id="2.7.7.19" evidence="7"/>
<dbReference type="PANTHER" id="PTHR43051:SF1">
    <property type="entry name" value="POLYNUCLEOTIDE ADENYLYLTRANSFERASE FAMILY PROTEIN"/>
    <property type="match status" value="1"/>
</dbReference>
<evidence type="ECO:0000259" key="11">
    <source>
        <dbReference type="Pfam" id="PF12626"/>
    </source>
</evidence>
<keyword evidence="5 7" id="KW-0694">RNA-binding</keyword>
<evidence type="ECO:0000259" key="10">
    <source>
        <dbReference type="Pfam" id="PF01743"/>
    </source>
</evidence>
<dbReference type="InterPro" id="IPR043519">
    <property type="entry name" value="NT_sf"/>
</dbReference>
<dbReference type="Pfam" id="PF01743">
    <property type="entry name" value="PolyA_pol"/>
    <property type="match status" value="1"/>
</dbReference>
<dbReference type="PANTHER" id="PTHR43051">
    <property type="entry name" value="POLYNUCLEOTIDE ADENYLYLTRANSFERASE FAMILY PROTEIN"/>
    <property type="match status" value="1"/>
</dbReference>
<name>A0A1K9ZEE6_9GAMM</name>
<dbReference type="GO" id="GO:1990817">
    <property type="term" value="F:poly(A) RNA polymerase activity"/>
    <property type="evidence" value="ECO:0007669"/>
    <property type="project" value="UniProtKB-UniRule"/>
</dbReference>
<organism evidence="13 14">
    <name type="scientific">Moritella viscosa</name>
    <dbReference type="NCBI Taxonomy" id="80854"/>
    <lineage>
        <taxon>Bacteria</taxon>
        <taxon>Pseudomonadati</taxon>
        <taxon>Pseudomonadota</taxon>
        <taxon>Gammaproteobacteria</taxon>
        <taxon>Alteromonadales</taxon>
        <taxon>Moritellaceae</taxon>
        <taxon>Moritella</taxon>
    </lineage>
</organism>
<dbReference type="InterPro" id="IPR002646">
    <property type="entry name" value="PolA_pol_head_dom"/>
</dbReference>
<dbReference type="SUPFAM" id="SSF81891">
    <property type="entry name" value="Poly A polymerase C-terminal region-like"/>
    <property type="match status" value="1"/>
</dbReference>
<dbReference type="InterPro" id="IPR052191">
    <property type="entry name" value="tRNA_ntf/polyA_polymerase_I"/>
</dbReference>